<dbReference type="RefSeq" id="WP_138864639.1">
    <property type="nucleotide sequence ID" value="NZ_VCPC01000003.1"/>
</dbReference>
<dbReference type="Proteomes" id="UP001191082">
    <property type="component" value="Unassembled WGS sequence"/>
</dbReference>
<dbReference type="InterPro" id="IPR013589">
    <property type="entry name" value="Bac_transglu_N"/>
</dbReference>
<dbReference type="Pfam" id="PF01841">
    <property type="entry name" value="Transglut_core"/>
    <property type="match status" value="1"/>
</dbReference>
<proteinExistence type="predicted"/>
<name>A0ABY2X713_9RHOB</name>
<organism evidence="2 3">
    <name type="scientific">Arenibacterium halophilum</name>
    <dbReference type="NCBI Taxonomy" id="2583821"/>
    <lineage>
        <taxon>Bacteria</taxon>
        <taxon>Pseudomonadati</taxon>
        <taxon>Pseudomonadota</taxon>
        <taxon>Alphaproteobacteria</taxon>
        <taxon>Rhodobacterales</taxon>
        <taxon>Paracoccaceae</taxon>
        <taxon>Arenibacterium</taxon>
    </lineage>
</organism>
<reference evidence="2 3" key="1">
    <citation type="submission" date="2019-05" db="EMBL/GenBank/DDBJ databases">
        <title>Marivita sp. nov. isolated from sea sediment.</title>
        <authorList>
            <person name="Kim W."/>
        </authorList>
    </citation>
    <scope>NUCLEOTIDE SEQUENCE [LARGE SCALE GENOMIC DNA]</scope>
    <source>
        <strain evidence="2 3">CAU 1492</strain>
    </source>
</reference>
<dbReference type="PANTHER" id="PTHR33490:SF6">
    <property type="entry name" value="SLL1049 PROTEIN"/>
    <property type="match status" value="1"/>
</dbReference>
<protein>
    <submittedName>
        <fullName evidence="2">Transglutaminase family protein</fullName>
    </submittedName>
</protein>
<dbReference type="InterPro" id="IPR038765">
    <property type="entry name" value="Papain-like_cys_pep_sf"/>
</dbReference>
<dbReference type="SUPFAM" id="SSF54001">
    <property type="entry name" value="Cysteine proteinases"/>
    <property type="match status" value="1"/>
</dbReference>
<dbReference type="SMART" id="SM00460">
    <property type="entry name" value="TGc"/>
    <property type="match status" value="1"/>
</dbReference>
<evidence type="ECO:0000259" key="1">
    <source>
        <dbReference type="SMART" id="SM00460"/>
    </source>
</evidence>
<sequence>MQLTISHTTIYTYETPVHYALQRVRLTPTDTTQQKVHSWSLSVEGGVQEAQYLDHNRNLTHLVNVDQGGTEVRLTATGTVTTMDTAGILGHMTGPAPLWLYKRETALTEAGDTIRDIAAPLRGSTDMLAALHDLSARIAEAVEYGTGQTWAQTTAEEALAGGRGVCQDHAQIFIAAARLAGVPARYVSGYLMMDDRTEQDAGHAWAEAHLPSLGWVGFDVSNGQSPDERYVRIASGRDYTDAAPISGLRQGEGDERMIVTLQVQQ</sequence>
<dbReference type="Gene3D" id="3.10.620.30">
    <property type="match status" value="1"/>
</dbReference>
<evidence type="ECO:0000313" key="2">
    <source>
        <dbReference type="EMBL" id="TMV11574.1"/>
    </source>
</evidence>
<feature type="domain" description="Transglutaminase-like" evidence="1">
    <location>
        <begin position="158"/>
        <end position="222"/>
    </location>
</feature>
<comment type="caution">
    <text evidence="2">The sequence shown here is derived from an EMBL/GenBank/DDBJ whole genome shotgun (WGS) entry which is preliminary data.</text>
</comment>
<keyword evidence="3" id="KW-1185">Reference proteome</keyword>
<dbReference type="PANTHER" id="PTHR33490">
    <property type="entry name" value="BLR5614 PROTEIN-RELATED"/>
    <property type="match status" value="1"/>
</dbReference>
<gene>
    <name evidence="2" type="ORF">FGK64_14955</name>
</gene>
<evidence type="ECO:0000313" key="3">
    <source>
        <dbReference type="Proteomes" id="UP001191082"/>
    </source>
</evidence>
<accession>A0ABY2X713</accession>
<dbReference type="InterPro" id="IPR002931">
    <property type="entry name" value="Transglutaminase-like"/>
</dbReference>
<dbReference type="EMBL" id="VCPC01000003">
    <property type="protein sequence ID" value="TMV11574.1"/>
    <property type="molecule type" value="Genomic_DNA"/>
</dbReference>
<dbReference type="Pfam" id="PF08379">
    <property type="entry name" value="Bact_transglu_N"/>
    <property type="match status" value="1"/>
</dbReference>